<accession>A0A366DLC7</accession>
<gene>
    <name evidence="1" type="ORF">DFR74_106174</name>
</gene>
<sequence length="102" mass="11289">MRPCGGGCQLEPVAPAQEVFAGACRFLPSRQDPPLHKSVQTRVEREHVLVHEPVGGFRGAGAGAHPCLQLGRHLIVRHAGEARVLCFQYHVDDRPVLRREPR</sequence>
<name>A0A366DLC7_9NOCA</name>
<dbReference type="EMBL" id="QNRE01000006">
    <property type="protein sequence ID" value="RBO90289.1"/>
    <property type="molecule type" value="Genomic_DNA"/>
</dbReference>
<reference evidence="1 2" key="1">
    <citation type="submission" date="2018-06" db="EMBL/GenBank/DDBJ databases">
        <title>Genomic Encyclopedia of Type Strains, Phase IV (KMG-IV): sequencing the most valuable type-strain genomes for metagenomic binning, comparative biology and taxonomic classification.</title>
        <authorList>
            <person name="Goeker M."/>
        </authorList>
    </citation>
    <scope>NUCLEOTIDE SEQUENCE [LARGE SCALE GENOMIC DNA]</scope>
    <source>
        <strain evidence="1 2">DSM 44599</strain>
    </source>
</reference>
<dbReference type="Proteomes" id="UP000252586">
    <property type="component" value="Unassembled WGS sequence"/>
</dbReference>
<protein>
    <submittedName>
        <fullName evidence="1">Uncharacterized protein</fullName>
    </submittedName>
</protein>
<proteinExistence type="predicted"/>
<evidence type="ECO:0000313" key="1">
    <source>
        <dbReference type="EMBL" id="RBO90289.1"/>
    </source>
</evidence>
<comment type="caution">
    <text evidence="1">The sequence shown here is derived from an EMBL/GenBank/DDBJ whole genome shotgun (WGS) entry which is preliminary data.</text>
</comment>
<dbReference type="AlphaFoldDB" id="A0A366DLC7"/>
<evidence type="ECO:0000313" key="2">
    <source>
        <dbReference type="Proteomes" id="UP000252586"/>
    </source>
</evidence>
<organism evidence="1 2">
    <name type="scientific">Nocardia puris</name>
    <dbReference type="NCBI Taxonomy" id="208602"/>
    <lineage>
        <taxon>Bacteria</taxon>
        <taxon>Bacillati</taxon>
        <taxon>Actinomycetota</taxon>
        <taxon>Actinomycetes</taxon>
        <taxon>Mycobacteriales</taxon>
        <taxon>Nocardiaceae</taxon>
        <taxon>Nocardia</taxon>
    </lineage>
</organism>
<keyword evidence="2" id="KW-1185">Reference proteome</keyword>